<gene>
    <name evidence="1" type="ORF">TRIVIDRAFT_70851</name>
</gene>
<dbReference type="EMBL" id="ABDF02000056">
    <property type="protein sequence ID" value="EHK21906.1"/>
    <property type="molecule type" value="Genomic_DNA"/>
</dbReference>
<dbReference type="InParanoid" id="G9MUG2"/>
<dbReference type="AlphaFoldDB" id="G9MUG2"/>
<accession>G9MUG2</accession>
<evidence type="ECO:0000313" key="1">
    <source>
        <dbReference type="EMBL" id="EHK21906.1"/>
    </source>
</evidence>
<dbReference type="VEuPathDB" id="FungiDB:TRIVIDRAFT_70851"/>
<organism evidence="1 2">
    <name type="scientific">Hypocrea virens (strain Gv29-8 / FGSC 10586)</name>
    <name type="common">Gliocladium virens</name>
    <name type="synonym">Trichoderma virens</name>
    <dbReference type="NCBI Taxonomy" id="413071"/>
    <lineage>
        <taxon>Eukaryota</taxon>
        <taxon>Fungi</taxon>
        <taxon>Dikarya</taxon>
        <taxon>Ascomycota</taxon>
        <taxon>Pezizomycotina</taxon>
        <taxon>Sordariomycetes</taxon>
        <taxon>Hypocreomycetidae</taxon>
        <taxon>Hypocreales</taxon>
        <taxon>Hypocreaceae</taxon>
        <taxon>Trichoderma</taxon>
    </lineage>
</organism>
<dbReference type="Proteomes" id="UP000007115">
    <property type="component" value="Unassembled WGS sequence"/>
</dbReference>
<protein>
    <submittedName>
        <fullName evidence="1">Uncharacterized protein</fullName>
    </submittedName>
</protein>
<comment type="caution">
    <text evidence="1">The sequence shown here is derived from an EMBL/GenBank/DDBJ whole genome shotgun (WGS) entry which is preliminary data.</text>
</comment>
<proteinExistence type="predicted"/>
<sequence length="157" mass="17672">MPSRHHEGWCHLLKLARVAPEASGTNFLSNWFPEREERADCVITSRLTSPKSPFPYSAAAETAHRLGGTIPQFPPAGPGLSCSAPECSEWFKKFAAVTINIPRRSFELHYGQTEEPRLPETSYPMLFDQPDITRRHSKETAICISPDLDTEDEDEDD</sequence>
<dbReference type="HOGENOM" id="CLU_1678154_0_0_1"/>
<keyword evidence="2" id="KW-1185">Reference proteome</keyword>
<dbReference type="RefSeq" id="XP_013956099.1">
    <property type="nucleotide sequence ID" value="XM_014100624.1"/>
</dbReference>
<name>G9MUG2_HYPVG</name>
<evidence type="ECO:0000313" key="2">
    <source>
        <dbReference type="Proteomes" id="UP000007115"/>
    </source>
</evidence>
<dbReference type="OrthoDB" id="5105330at2759"/>
<reference evidence="1 2" key="1">
    <citation type="journal article" date="2011" name="Genome Biol.">
        <title>Comparative genome sequence analysis underscores mycoparasitism as the ancestral life style of Trichoderma.</title>
        <authorList>
            <person name="Kubicek C.P."/>
            <person name="Herrera-Estrella A."/>
            <person name="Seidl-Seiboth V."/>
            <person name="Martinez D.A."/>
            <person name="Druzhinina I.S."/>
            <person name="Thon M."/>
            <person name="Zeilinger S."/>
            <person name="Casas-Flores S."/>
            <person name="Horwitz B.A."/>
            <person name="Mukherjee P.K."/>
            <person name="Mukherjee M."/>
            <person name="Kredics L."/>
            <person name="Alcaraz L.D."/>
            <person name="Aerts A."/>
            <person name="Antal Z."/>
            <person name="Atanasova L."/>
            <person name="Cervantes-Badillo M.G."/>
            <person name="Challacombe J."/>
            <person name="Chertkov O."/>
            <person name="McCluskey K."/>
            <person name="Coulpier F."/>
            <person name="Deshpande N."/>
            <person name="von Doehren H."/>
            <person name="Ebbole D.J."/>
            <person name="Esquivel-Naranjo E.U."/>
            <person name="Fekete E."/>
            <person name="Flipphi M."/>
            <person name="Glaser F."/>
            <person name="Gomez-Rodriguez E.Y."/>
            <person name="Gruber S."/>
            <person name="Han C."/>
            <person name="Henrissat B."/>
            <person name="Hermosa R."/>
            <person name="Hernandez-Onate M."/>
            <person name="Karaffa L."/>
            <person name="Kosti I."/>
            <person name="Le Crom S."/>
            <person name="Lindquist E."/>
            <person name="Lucas S."/>
            <person name="Luebeck M."/>
            <person name="Luebeck P.S."/>
            <person name="Margeot A."/>
            <person name="Metz B."/>
            <person name="Misra M."/>
            <person name="Nevalainen H."/>
            <person name="Omann M."/>
            <person name="Packer N."/>
            <person name="Perrone G."/>
            <person name="Uresti-Rivera E.E."/>
            <person name="Salamov A."/>
            <person name="Schmoll M."/>
            <person name="Seiboth B."/>
            <person name="Shapiro H."/>
            <person name="Sukno S."/>
            <person name="Tamayo-Ramos J.A."/>
            <person name="Tisch D."/>
            <person name="Wiest A."/>
            <person name="Wilkinson H.H."/>
            <person name="Zhang M."/>
            <person name="Coutinho P.M."/>
            <person name="Kenerley C.M."/>
            <person name="Monte E."/>
            <person name="Baker S.E."/>
            <person name="Grigoriev I.V."/>
        </authorList>
    </citation>
    <scope>NUCLEOTIDE SEQUENCE [LARGE SCALE GENOMIC DNA]</scope>
    <source>
        <strain evidence="2">Gv29-8 / FGSC 10586</strain>
    </source>
</reference>
<dbReference type="GeneID" id="25797396"/>